<protein>
    <recommendedName>
        <fullName evidence="2">B30.2/SPRY domain-containing protein</fullName>
    </recommendedName>
</protein>
<dbReference type="AlphaFoldDB" id="A0AAV7WFU1"/>
<gene>
    <name evidence="3" type="ORF">NDU88_007004</name>
</gene>
<dbReference type="InterPro" id="IPR006574">
    <property type="entry name" value="PRY"/>
</dbReference>
<proteinExistence type="predicted"/>
<dbReference type="SMART" id="SM00589">
    <property type="entry name" value="PRY"/>
    <property type="match status" value="1"/>
</dbReference>
<dbReference type="PRINTS" id="PR01407">
    <property type="entry name" value="BUTYPHLNCDUF"/>
</dbReference>
<evidence type="ECO:0000313" key="4">
    <source>
        <dbReference type="Proteomes" id="UP001066276"/>
    </source>
</evidence>
<accession>A0AAV7WFU1</accession>
<feature type="domain" description="B30.2/SPRY" evidence="2">
    <location>
        <begin position="1"/>
        <end position="181"/>
    </location>
</feature>
<dbReference type="InterPro" id="IPR013320">
    <property type="entry name" value="ConA-like_dom_sf"/>
</dbReference>
<keyword evidence="4" id="KW-1185">Reference proteome</keyword>
<dbReference type="EMBL" id="JANPWB010000002">
    <property type="protein sequence ID" value="KAJ1211647.1"/>
    <property type="molecule type" value="Genomic_DNA"/>
</dbReference>
<reference evidence="3" key="1">
    <citation type="journal article" date="2022" name="bioRxiv">
        <title>Sequencing and chromosome-scale assembly of the giantPleurodeles waltlgenome.</title>
        <authorList>
            <person name="Brown T."/>
            <person name="Elewa A."/>
            <person name="Iarovenko S."/>
            <person name="Subramanian E."/>
            <person name="Araus A.J."/>
            <person name="Petzold A."/>
            <person name="Susuki M."/>
            <person name="Suzuki K.-i.T."/>
            <person name="Hayashi T."/>
            <person name="Toyoda A."/>
            <person name="Oliveira C."/>
            <person name="Osipova E."/>
            <person name="Leigh N.D."/>
            <person name="Simon A."/>
            <person name="Yun M.H."/>
        </authorList>
    </citation>
    <scope>NUCLEOTIDE SEQUENCE</scope>
    <source>
        <strain evidence="3">20211129_DDA</strain>
        <tissue evidence="3">Liver</tissue>
    </source>
</reference>
<dbReference type="FunFam" id="2.60.120.920:FF:000004">
    <property type="entry name" value="Butyrophilin subfamily 1 member A1"/>
    <property type="match status" value="1"/>
</dbReference>
<dbReference type="SMART" id="SM00449">
    <property type="entry name" value="SPRY"/>
    <property type="match status" value="1"/>
</dbReference>
<evidence type="ECO:0000256" key="1">
    <source>
        <dbReference type="ARBA" id="ARBA00023054"/>
    </source>
</evidence>
<dbReference type="PROSITE" id="PS50188">
    <property type="entry name" value="B302_SPRY"/>
    <property type="match status" value="1"/>
</dbReference>
<dbReference type="SUPFAM" id="SSF49899">
    <property type="entry name" value="Concanavalin A-like lectins/glucanases"/>
    <property type="match status" value="1"/>
</dbReference>
<dbReference type="InterPro" id="IPR050143">
    <property type="entry name" value="TRIM/RBCC"/>
</dbReference>
<dbReference type="Gene3D" id="2.60.120.920">
    <property type="match status" value="1"/>
</dbReference>
<evidence type="ECO:0000313" key="3">
    <source>
        <dbReference type="EMBL" id="KAJ1211647.1"/>
    </source>
</evidence>
<sequence>MVSPLSAELVTLDPDTANHQLILSEGGRRVRWTPEREILPAGPKRFTSEGDVLGREGFLSGRHYWEVQLLQAEYYWVIGVARESVSRREGPLMAGIWALSWYISEYQAITDDPSSSSGYSEALLALHDPPRKLGMFLDYEAGRLSLYNTETLEHLHTFTEATFSGRVLPYFHLSQTEIRII</sequence>
<dbReference type="Pfam" id="PF00622">
    <property type="entry name" value="SPRY"/>
    <property type="match status" value="1"/>
</dbReference>
<dbReference type="InterPro" id="IPR003879">
    <property type="entry name" value="Butyrophylin_SPRY"/>
</dbReference>
<dbReference type="InterPro" id="IPR043136">
    <property type="entry name" value="B30.2/SPRY_sf"/>
</dbReference>
<evidence type="ECO:0000259" key="2">
    <source>
        <dbReference type="PROSITE" id="PS50188"/>
    </source>
</evidence>
<comment type="caution">
    <text evidence="3">The sequence shown here is derived from an EMBL/GenBank/DDBJ whole genome shotgun (WGS) entry which is preliminary data.</text>
</comment>
<organism evidence="3 4">
    <name type="scientific">Pleurodeles waltl</name>
    <name type="common">Iberian ribbed newt</name>
    <dbReference type="NCBI Taxonomy" id="8319"/>
    <lineage>
        <taxon>Eukaryota</taxon>
        <taxon>Metazoa</taxon>
        <taxon>Chordata</taxon>
        <taxon>Craniata</taxon>
        <taxon>Vertebrata</taxon>
        <taxon>Euteleostomi</taxon>
        <taxon>Amphibia</taxon>
        <taxon>Batrachia</taxon>
        <taxon>Caudata</taxon>
        <taxon>Salamandroidea</taxon>
        <taxon>Salamandridae</taxon>
        <taxon>Pleurodelinae</taxon>
        <taxon>Pleurodeles</taxon>
    </lineage>
</organism>
<dbReference type="Proteomes" id="UP001066276">
    <property type="component" value="Chromosome 1_2"/>
</dbReference>
<name>A0AAV7WFU1_PLEWA</name>
<dbReference type="PANTHER" id="PTHR24103">
    <property type="entry name" value="E3 UBIQUITIN-PROTEIN LIGASE TRIM"/>
    <property type="match status" value="1"/>
</dbReference>
<keyword evidence="1" id="KW-0175">Coiled coil</keyword>
<dbReference type="InterPro" id="IPR001870">
    <property type="entry name" value="B30.2/SPRY"/>
</dbReference>
<dbReference type="Pfam" id="PF13765">
    <property type="entry name" value="PRY"/>
    <property type="match status" value="1"/>
</dbReference>
<dbReference type="InterPro" id="IPR003877">
    <property type="entry name" value="SPRY_dom"/>
</dbReference>